<evidence type="ECO:0000256" key="1">
    <source>
        <dbReference type="ARBA" id="ARBA00004498"/>
    </source>
</evidence>
<dbReference type="SMART" id="SM00179">
    <property type="entry name" value="EGF_CA"/>
    <property type="match status" value="3"/>
</dbReference>
<evidence type="ECO:0000256" key="10">
    <source>
        <dbReference type="ARBA" id="ARBA00023180"/>
    </source>
</evidence>
<evidence type="ECO:0000259" key="15">
    <source>
        <dbReference type="PROSITE" id="PS50923"/>
    </source>
</evidence>
<evidence type="ECO:0000256" key="13">
    <source>
        <dbReference type="SAM" id="MobiDB-lite"/>
    </source>
</evidence>
<evidence type="ECO:0000256" key="3">
    <source>
        <dbReference type="ARBA" id="ARBA00022525"/>
    </source>
</evidence>
<protein>
    <submittedName>
        <fullName evidence="17">Fibulin-7-like isoform X1</fullName>
    </submittedName>
</protein>
<dbReference type="InterPro" id="IPR000436">
    <property type="entry name" value="Sushi_SCR_CCP_dom"/>
</dbReference>
<evidence type="ECO:0000256" key="12">
    <source>
        <dbReference type="PROSITE-ProRule" id="PRU00302"/>
    </source>
</evidence>
<dbReference type="PANTHER" id="PTHR24034">
    <property type="entry name" value="EGF-LIKE DOMAIN-CONTAINING PROTEIN"/>
    <property type="match status" value="1"/>
</dbReference>
<feature type="disulfide bond" evidence="11">
    <location>
        <begin position="202"/>
        <end position="211"/>
    </location>
</feature>
<dbReference type="FunFam" id="2.10.25.10:FF:000014">
    <property type="entry name" value="Latent-transforming growth factor beta-binding protein 3"/>
    <property type="match status" value="1"/>
</dbReference>
<dbReference type="InterPro" id="IPR050751">
    <property type="entry name" value="ECM_structural_protein"/>
</dbReference>
<dbReference type="PROSITE" id="PS50026">
    <property type="entry name" value="EGF_3"/>
    <property type="match status" value="1"/>
</dbReference>
<reference evidence="17" key="1">
    <citation type="submission" date="2025-08" db="UniProtKB">
        <authorList>
            <consortium name="RefSeq"/>
        </authorList>
    </citation>
    <scope>IDENTIFICATION</scope>
    <source>
        <tissue evidence="17">Blood</tissue>
    </source>
</reference>
<dbReference type="Pfam" id="PF07645">
    <property type="entry name" value="EGF_CA"/>
    <property type="match status" value="2"/>
</dbReference>
<dbReference type="FunFam" id="2.10.25.10:FF:000143">
    <property type="entry name" value="Protein crumbs 1"/>
    <property type="match status" value="1"/>
</dbReference>
<dbReference type="OMA" id="KIPHATY"/>
<dbReference type="InterPro" id="IPR000152">
    <property type="entry name" value="EGF-type_Asp/Asn_hydroxyl_site"/>
</dbReference>
<dbReference type="InterPro" id="IPR049883">
    <property type="entry name" value="NOTCH1_EGF-like"/>
</dbReference>
<evidence type="ECO:0000256" key="9">
    <source>
        <dbReference type="ARBA" id="ARBA00023157"/>
    </source>
</evidence>
<dbReference type="InterPro" id="IPR000742">
    <property type="entry name" value="EGF"/>
</dbReference>
<accession>A0A6P9CQP5</accession>
<organism evidence="16 17">
    <name type="scientific">Pantherophis guttatus</name>
    <name type="common">Corn snake</name>
    <name type="synonym">Elaphe guttata</name>
    <dbReference type="NCBI Taxonomy" id="94885"/>
    <lineage>
        <taxon>Eukaryota</taxon>
        <taxon>Metazoa</taxon>
        <taxon>Chordata</taxon>
        <taxon>Craniata</taxon>
        <taxon>Vertebrata</taxon>
        <taxon>Euteleostomi</taxon>
        <taxon>Lepidosauria</taxon>
        <taxon>Squamata</taxon>
        <taxon>Bifurcata</taxon>
        <taxon>Unidentata</taxon>
        <taxon>Episquamata</taxon>
        <taxon>Toxicofera</taxon>
        <taxon>Serpentes</taxon>
        <taxon>Colubroidea</taxon>
        <taxon>Colubridae</taxon>
        <taxon>Colubrinae</taxon>
        <taxon>Pantherophis</taxon>
    </lineage>
</organism>
<dbReference type="AlphaFoldDB" id="A0A6P9CQP5"/>
<dbReference type="Gene3D" id="2.10.25.10">
    <property type="entry name" value="Laminin"/>
    <property type="match status" value="4"/>
</dbReference>
<dbReference type="InterPro" id="IPR018097">
    <property type="entry name" value="EGF_Ca-bd_CS"/>
</dbReference>
<comment type="subcellular location">
    <subcellularLocation>
        <location evidence="1">Secreted</location>
        <location evidence="1">Extracellular space</location>
        <location evidence="1">Extracellular matrix</location>
    </subcellularLocation>
</comment>
<dbReference type="PROSITE" id="PS01187">
    <property type="entry name" value="EGF_CA"/>
    <property type="match status" value="1"/>
</dbReference>
<dbReference type="CDD" id="cd00033">
    <property type="entry name" value="CCP"/>
    <property type="match status" value="1"/>
</dbReference>
<keyword evidence="10" id="KW-0325">Glycoprotein</keyword>
<evidence type="ECO:0000256" key="11">
    <source>
        <dbReference type="PROSITE-ProRule" id="PRU00076"/>
    </source>
</evidence>
<feature type="compositionally biased region" description="Basic residues" evidence="13">
    <location>
        <begin position="1"/>
        <end position="10"/>
    </location>
</feature>
<keyword evidence="9 11" id="KW-1015">Disulfide bond</keyword>
<feature type="compositionally biased region" description="Basic and acidic residues" evidence="13">
    <location>
        <begin position="15"/>
        <end position="24"/>
    </location>
</feature>
<keyword evidence="8" id="KW-0106">Calcium</keyword>
<dbReference type="PROSITE" id="PS00022">
    <property type="entry name" value="EGF_1"/>
    <property type="match status" value="1"/>
</dbReference>
<dbReference type="GeneID" id="117670428"/>
<dbReference type="PRINTS" id="PR00010">
    <property type="entry name" value="EGFBLOOD"/>
</dbReference>
<feature type="region of interest" description="Disordered" evidence="13">
    <location>
        <begin position="1"/>
        <end position="24"/>
    </location>
</feature>
<comment type="similarity">
    <text evidence="2">Belongs to the fibulin family.</text>
</comment>
<keyword evidence="7" id="KW-0677">Repeat</keyword>
<keyword evidence="4" id="KW-0272">Extracellular matrix</keyword>
<dbReference type="Proteomes" id="UP001652622">
    <property type="component" value="Unplaced"/>
</dbReference>
<dbReference type="RefSeq" id="XP_034281441.1">
    <property type="nucleotide sequence ID" value="XM_034425550.2"/>
</dbReference>
<evidence type="ECO:0000256" key="5">
    <source>
        <dbReference type="ARBA" id="ARBA00022536"/>
    </source>
</evidence>
<proteinExistence type="inferred from homology"/>
<evidence type="ECO:0000313" key="17">
    <source>
        <dbReference type="RefSeq" id="XP_034281441.1"/>
    </source>
</evidence>
<feature type="domain" description="Sushi" evidence="15">
    <location>
        <begin position="119"/>
        <end position="176"/>
    </location>
</feature>
<dbReference type="InterPro" id="IPR055088">
    <property type="entry name" value="Fibulin_C"/>
</dbReference>
<keyword evidence="16" id="KW-1185">Reference proteome</keyword>
<keyword evidence="6" id="KW-0732">Signal</keyword>
<dbReference type="InterPro" id="IPR035976">
    <property type="entry name" value="Sushi/SCR/CCP_sf"/>
</dbReference>
<gene>
    <name evidence="17" type="primary">LOC117670428</name>
</gene>
<dbReference type="SUPFAM" id="SSF57535">
    <property type="entry name" value="Complement control module/SCR domain"/>
    <property type="match status" value="1"/>
</dbReference>
<evidence type="ECO:0000256" key="6">
    <source>
        <dbReference type="ARBA" id="ARBA00022729"/>
    </source>
</evidence>
<dbReference type="SMART" id="SM00032">
    <property type="entry name" value="CCP"/>
    <property type="match status" value="1"/>
</dbReference>
<dbReference type="Pfam" id="PF22914">
    <property type="entry name" value="Fibulin_C"/>
    <property type="match status" value="1"/>
</dbReference>
<evidence type="ECO:0000256" key="4">
    <source>
        <dbReference type="ARBA" id="ARBA00022530"/>
    </source>
</evidence>
<dbReference type="SUPFAM" id="SSF57184">
    <property type="entry name" value="Growth factor receptor domain"/>
    <property type="match status" value="1"/>
</dbReference>
<dbReference type="PANTHER" id="PTHR24034:SF87">
    <property type="entry name" value="FIBULIN 7"/>
    <property type="match status" value="1"/>
</dbReference>
<evidence type="ECO:0000259" key="14">
    <source>
        <dbReference type="PROSITE" id="PS50026"/>
    </source>
</evidence>
<dbReference type="InParanoid" id="A0A6P9CQP5"/>
<dbReference type="CDD" id="cd00054">
    <property type="entry name" value="EGF_CA"/>
    <property type="match status" value="3"/>
</dbReference>
<evidence type="ECO:0000313" key="16">
    <source>
        <dbReference type="Proteomes" id="UP001652622"/>
    </source>
</evidence>
<dbReference type="InterPro" id="IPR001881">
    <property type="entry name" value="EGF-like_Ca-bd_dom"/>
</dbReference>
<evidence type="ECO:0000256" key="8">
    <source>
        <dbReference type="ARBA" id="ARBA00022837"/>
    </source>
</evidence>
<dbReference type="PROSITE" id="PS00010">
    <property type="entry name" value="ASX_HYDROXYL"/>
    <property type="match status" value="2"/>
</dbReference>
<name>A0A6P9CQP5_PANGU</name>
<keyword evidence="5 11" id="KW-0245">EGF-like domain</keyword>
<dbReference type="KEGG" id="pgut:117670428"/>
<dbReference type="InterPro" id="IPR009030">
    <property type="entry name" value="Growth_fac_rcpt_cys_sf"/>
</dbReference>
<keyword evidence="3" id="KW-0964">Secreted</keyword>
<dbReference type="Gene3D" id="2.10.70.10">
    <property type="entry name" value="Complement Module, domain 1"/>
    <property type="match status" value="1"/>
</dbReference>
<feature type="disulfide bond" evidence="12">
    <location>
        <begin position="147"/>
        <end position="174"/>
    </location>
</feature>
<comment type="caution">
    <text evidence="11">Lacks conserved residue(s) required for the propagation of feature annotation.</text>
</comment>
<feature type="domain" description="EGF-like" evidence="14">
    <location>
        <begin position="176"/>
        <end position="212"/>
    </location>
</feature>
<dbReference type="PROSITE" id="PS01186">
    <property type="entry name" value="EGF_2"/>
    <property type="match status" value="2"/>
</dbReference>
<dbReference type="GO" id="GO:0005509">
    <property type="term" value="F:calcium ion binding"/>
    <property type="evidence" value="ECO:0007669"/>
    <property type="project" value="InterPro"/>
</dbReference>
<evidence type="ECO:0000256" key="7">
    <source>
        <dbReference type="ARBA" id="ARBA00022737"/>
    </source>
</evidence>
<dbReference type="PROSITE" id="PS50923">
    <property type="entry name" value="SUSHI"/>
    <property type="match status" value="1"/>
</dbReference>
<keyword evidence="12" id="KW-0768">Sushi</keyword>
<sequence>MKATGRRRRTSPGTRRRDPQPSKGEMRMLQEAVSLLPSLGEQKMLPRLATVLMVLGILPLPLSSTQNCLSKQHVAAAIQQMQKLLSAHEEAQMRSLRSLKKQLALLPASAQKPLAKWNESCTLPSAPTNGRRLGRGRAVGNEVHFVCNPGFALTGSETRICLENRTWSGRQAFCKSTSHCASRPCANGGTCVDAVHRYSCLCPSGWSGSNCQAPLHAHRAAVSNATFSRQPRCVENPGGSRQCSCDAGFLLTRRGMCQDVDECQLYQSNYHTRICLHECMNLPGSYQCTCPSGYRFQAEQNICSDVDECATNQDNCSRGQICVNVFGGFRCVKPECPKTQFNTTYVKTSASQCERSPCPMGSQACQKAAHAISFHYLPLQSNHSVPWVLFKMSTSRSLGDSLRFALLGGNSQGRLAVQRSDQHTGELVLTRSVLGPAILEAEVEMSEFAQKILLGKHIFKVTVLVSQYEF</sequence>
<dbReference type="Pfam" id="PF00008">
    <property type="entry name" value="EGF"/>
    <property type="match status" value="1"/>
</dbReference>
<evidence type="ECO:0000256" key="2">
    <source>
        <dbReference type="ARBA" id="ARBA00006127"/>
    </source>
</evidence>
<dbReference type="Pfam" id="PF00084">
    <property type="entry name" value="Sushi"/>
    <property type="match status" value="1"/>
</dbReference>
<dbReference type="SMART" id="SM00181">
    <property type="entry name" value="EGF"/>
    <property type="match status" value="4"/>
</dbReference>